<reference evidence="1" key="1">
    <citation type="submission" date="2014-12" db="EMBL/GenBank/DDBJ databases">
        <title>Insight into the proteome of Arion vulgaris.</title>
        <authorList>
            <person name="Aradska J."/>
            <person name="Bulat T."/>
            <person name="Smidak R."/>
            <person name="Sarate P."/>
            <person name="Gangsoo J."/>
            <person name="Sialana F."/>
            <person name="Bilban M."/>
            <person name="Lubec G."/>
        </authorList>
    </citation>
    <scope>NUCLEOTIDE SEQUENCE</scope>
    <source>
        <tissue evidence="1">Skin</tissue>
    </source>
</reference>
<organism evidence="1">
    <name type="scientific">Arion vulgaris</name>
    <dbReference type="NCBI Taxonomy" id="1028688"/>
    <lineage>
        <taxon>Eukaryota</taxon>
        <taxon>Metazoa</taxon>
        <taxon>Spiralia</taxon>
        <taxon>Lophotrochozoa</taxon>
        <taxon>Mollusca</taxon>
        <taxon>Gastropoda</taxon>
        <taxon>Heterobranchia</taxon>
        <taxon>Euthyneura</taxon>
        <taxon>Panpulmonata</taxon>
        <taxon>Eupulmonata</taxon>
        <taxon>Stylommatophora</taxon>
        <taxon>Helicina</taxon>
        <taxon>Arionoidea</taxon>
        <taxon>Arionidae</taxon>
        <taxon>Arion</taxon>
    </lineage>
</organism>
<evidence type="ECO:0008006" key="2">
    <source>
        <dbReference type="Google" id="ProtNLM"/>
    </source>
</evidence>
<feature type="non-terminal residue" evidence="1">
    <location>
        <position position="182"/>
    </location>
</feature>
<accession>A0A0B7BHX4</accession>
<sequence>MTAALGLSPAFPGAKLVDENSCTFATTMSGVTLEVIAMTKTLCHGWCQQNYIQDYRVNGFMFILYKVYMKDREQLVEELQSELDRIGRWCVEAGALVNPTKAAVTWFSLNNHIVNTPTPSVVLCSEVVERSQSMKYLGLRFDRSLAFTEHIAHVIMKARKGLLAMRVMAAADCEQRHLCLLY</sequence>
<protein>
    <recommendedName>
        <fullName evidence="2">Reverse transcriptase domain-containing protein</fullName>
    </recommendedName>
</protein>
<name>A0A0B7BHX4_9EUPU</name>
<gene>
    <name evidence="1" type="primary">ORF188861</name>
</gene>
<dbReference type="AlphaFoldDB" id="A0A0B7BHX4"/>
<dbReference type="EMBL" id="HACG01045673">
    <property type="protein sequence ID" value="CEK92538.1"/>
    <property type="molecule type" value="Transcribed_RNA"/>
</dbReference>
<evidence type="ECO:0000313" key="1">
    <source>
        <dbReference type="EMBL" id="CEK92538.1"/>
    </source>
</evidence>
<proteinExistence type="predicted"/>